<dbReference type="EMBL" id="CAFBNE010000033">
    <property type="protein sequence ID" value="CAB4946549.1"/>
    <property type="molecule type" value="Genomic_DNA"/>
</dbReference>
<organism evidence="1">
    <name type="scientific">freshwater metagenome</name>
    <dbReference type="NCBI Taxonomy" id="449393"/>
    <lineage>
        <taxon>unclassified sequences</taxon>
        <taxon>metagenomes</taxon>
        <taxon>ecological metagenomes</taxon>
    </lineage>
</organism>
<accession>A0A6J7JV81</accession>
<dbReference type="AlphaFoldDB" id="A0A6J7JV81"/>
<sequence>MATVASRLAVAHDGVMSGSAELVVVVTQRPRRLPGPLAMLRSAVGGVASTAALAVDRVVSGTVNEALDRVVPPVLAAVLDRLDLTRMVIERVDLTRVVQATLDQMDLTQLVLDRVDVDRLVDEANLERIIDRLPLIDLANYIVDEIDLPRIIRESTGGIATDAMNAVRIQSIGVDQMMTRITDAILLRRKARATTAPGEAAPAAFDQEEDPG</sequence>
<reference evidence="1" key="1">
    <citation type="submission" date="2020-05" db="EMBL/GenBank/DDBJ databases">
        <authorList>
            <person name="Chiriac C."/>
            <person name="Salcher M."/>
            <person name="Ghai R."/>
            <person name="Kavagutti S V."/>
        </authorList>
    </citation>
    <scope>NUCLEOTIDE SEQUENCE</scope>
</reference>
<protein>
    <submittedName>
        <fullName evidence="1">Unannotated protein</fullName>
    </submittedName>
</protein>
<proteinExistence type="predicted"/>
<gene>
    <name evidence="1" type="ORF">UFOPK3772_01266</name>
</gene>
<name>A0A6J7JV81_9ZZZZ</name>
<evidence type="ECO:0000313" key="1">
    <source>
        <dbReference type="EMBL" id="CAB4946549.1"/>
    </source>
</evidence>